<gene>
    <name evidence="2" type="ORF">EVA_08977</name>
</gene>
<dbReference type="InterPro" id="IPR032094">
    <property type="entry name" value="Meso-DAP_DH_C"/>
</dbReference>
<evidence type="ECO:0000313" key="2">
    <source>
        <dbReference type="EMBL" id="EJX02918.1"/>
    </source>
</evidence>
<organism evidence="2">
    <name type="scientific">gut metagenome</name>
    <dbReference type="NCBI Taxonomy" id="749906"/>
    <lineage>
        <taxon>unclassified sequences</taxon>
        <taxon>metagenomes</taxon>
        <taxon>organismal metagenomes</taxon>
    </lineage>
</organism>
<accession>J9GL73</accession>
<reference evidence="2" key="1">
    <citation type="journal article" date="2012" name="PLoS ONE">
        <title>Gene sets for utilization of primary and secondary nutrition supplies in the distal gut of endangered iberian lynx.</title>
        <authorList>
            <person name="Alcaide M."/>
            <person name="Messina E."/>
            <person name="Richter M."/>
            <person name="Bargiela R."/>
            <person name="Peplies J."/>
            <person name="Huws S.A."/>
            <person name="Newbold C.J."/>
            <person name="Golyshin P.N."/>
            <person name="Simon M.A."/>
            <person name="Lopez G."/>
            <person name="Yakimov M.M."/>
            <person name="Ferrer M."/>
        </authorList>
    </citation>
    <scope>NUCLEOTIDE SEQUENCE</scope>
</reference>
<dbReference type="EMBL" id="AMCI01002364">
    <property type="protein sequence ID" value="EJX02918.1"/>
    <property type="molecule type" value="Genomic_DNA"/>
</dbReference>
<name>J9GL73_9ZZZZ</name>
<dbReference type="SUPFAM" id="SSF55347">
    <property type="entry name" value="Glyceraldehyde-3-phosphate dehydrogenase-like, C-terminal domain"/>
    <property type="match status" value="1"/>
</dbReference>
<proteinExistence type="predicted"/>
<dbReference type="Pfam" id="PF16654">
    <property type="entry name" value="DAPDH_C"/>
    <property type="match status" value="1"/>
</dbReference>
<evidence type="ECO:0000259" key="1">
    <source>
        <dbReference type="Pfam" id="PF16654"/>
    </source>
</evidence>
<comment type="caution">
    <text evidence="2">The sequence shown here is derived from an EMBL/GenBank/DDBJ whole genome shotgun (WGS) entry which is preliminary data.</text>
</comment>
<feature type="domain" description="Meso-diaminopimelate D-dehydrogenase C-terminal" evidence="1">
    <location>
        <begin position="2"/>
        <end position="92"/>
    </location>
</feature>
<dbReference type="AlphaFoldDB" id="J9GL73"/>
<protein>
    <submittedName>
        <fullName evidence="2">Diaminopimelate dehydrogenase</fullName>
    </submittedName>
</protein>
<dbReference type="Gene3D" id="3.30.360.10">
    <property type="entry name" value="Dihydrodipicolinate Reductase, domain 2"/>
    <property type="match status" value="1"/>
</dbReference>
<sequence length="142" mass="15867">MRSGNRPNFTTRQKHTRECYVVAKFGADTARIEHEIKEMPYYFADYDTTVHFISQEEMNRSHSGLPHGGSVIHSGVTGWEGEHGQVIEYSLKTGFKPRVHCQRYCGICTCCSSNASCRGNRLQNCFGCASCTAKSSFRGTVA</sequence>